<evidence type="ECO:0008006" key="3">
    <source>
        <dbReference type="Google" id="ProtNLM"/>
    </source>
</evidence>
<evidence type="ECO:0000313" key="2">
    <source>
        <dbReference type="Proteomes" id="UP000036106"/>
    </source>
</evidence>
<name>A0A0H4QHU6_9LACO</name>
<dbReference type="Proteomes" id="UP000036106">
    <property type="component" value="Chromosome"/>
</dbReference>
<dbReference type="EMBL" id="CP012034">
    <property type="protein sequence ID" value="AKP66228.1"/>
    <property type="molecule type" value="Genomic_DNA"/>
</dbReference>
<keyword evidence="2" id="KW-1185">Reference proteome</keyword>
<dbReference type="RefSeq" id="WP_048702495.1">
    <property type="nucleotide sequence ID" value="NZ_CP012034.1"/>
</dbReference>
<organism evidence="1 2">
    <name type="scientific">Companilactobacillus ginsenosidimutans</name>
    <dbReference type="NCBI Taxonomy" id="1007676"/>
    <lineage>
        <taxon>Bacteria</taxon>
        <taxon>Bacillati</taxon>
        <taxon>Bacillota</taxon>
        <taxon>Bacilli</taxon>
        <taxon>Lactobacillales</taxon>
        <taxon>Lactobacillaceae</taxon>
        <taxon>Companilactobacillus</taxon>
    </lineage>
</organism>
<sequence>MTTISHQYRDLTITPISDQEDIVVSCDVSAGFGNREYDIVKCSPEISVSLTLRTAMLELISYGAEPMTVVDTLSVEYNPTGKRIIAQMKKDMVEMGFPDIAINGSTEDNLDIQMTSVSVTVVGRARHKSPSTFKNLSVFQLGNPYMGNEVLANLHSIFPVRDAIDLRKNNSVVDMIPVGSKGIEYELGVLTETHDSKLELDSHIDHDEINKTAGPSTVLLVAVDESLEKSFSSFNPDLKHVAWLRK</sequence>
<protein>
    <recommendedName>
        <fullName evidence="3">Alpha-ribazole-5-phosphate synthase CblS for cobalamin biosynthesis</fullName>
    </recommendedName>
</protein>
<dbReference type="KEGG" id="lgn:ABM34_00790"/>
<gene>
    <name evidence="1" type="ORF">ABM34_00790</name>
</gene>
<dbReference type="AlphaFoldDB" id="A0A0H4QHU6"/>
<dbReference type="PATRIC" id="fig|1007676.4.peg.165"/>
<proteinExistence type="predicted"/>
<accession>A0A0H4QHU6</accession>
<reference evidence="2" key="1">
    <citation type="submission" date="2015-07" db="EMBL/GenBank/DDBJ databases">
        <title>Lactobacillus ginsenosidimutans/EMML 3141/ whole genome sequencing.</title>
        <authorList>
            <person name="Kim M.K."/>
            <person name="Im W.-T."/>
            <person name="Srinivasan S."/>
            <person name="Lee J.-J."/>
        </authorList>
    </citation>
    <scope>NUCLEOTIDE SEQUENCE [LARGE SCALE GENOMIC DNA]</scope>
    <source>
        <strain evidence="2">EMML 3041</strain>
    </source>
</reference>
<evidence type="ECO:0000313" key="1">
    <source>
        <dbReference type="EMBL" id="AKP66228.1"/>
    </source>
</evidence>
<dbReference type="STRING" id="1007676.ABM34_00790"/>
<dbReference type="OrthoDB" id="9805740at2"/>